<proteinExistence type="predicted"/>
<comment type="caution">
    <text evidence="1">The sequence shown here is derived from an EMBL/GenBank/DDBJ whole genome shotgun (WGS) entry which is preliminary data.</text>
</comment>
<accession>A0A8H5AXU9</accession>
<dbReference type="Gene3D" id="3.90.1200.10">
    <property type="match status" value="1"/>
</dbReference>
<sequence length="188" mass="20636">MRSSNPQQILEKLEKIEPGASFSGSPPRVTSSSGALYYVKTGSVRDAEQYAGEAESLEVTNKAAPSLAPNILDSGVDESGSPYFISEYKDIGSLSSSAADVLAKRMATELHAEENPSGKGFGFRIPTYCGVARLQNGWFERWHDCYGSLIGDLVSQLERKGGFPELCRKVDIVKEKYVYRHSANCQHY</sequence>
<dbReference type="AlphaFoldDB" id="A0A8H5AXU9"/>
<reference evidence="1 2" key="1">
    <citation type="journal article" date="2020" name="ISME J.">
        <title>Uncovering the hidden diversity of litter-decomposition mechanisms in mushroom-forming fungi.</title>
        <authorList>
            <person name="Floudas D."/>
            <person name="Bentzer J."/>
            <person name="Ahren D."/>
            <person name="Johansson T."/>
            <person name="Persson P."/>
            <person name="Tunlid A."/>
        </authorList>
    </citation>
    <scope>NUCLEOTIDE SEQUENCE [LARGE SCALE GENOMIC DNA]</scope>
    <source>
        <strain evidence="1 2">CBS 101986</strain>
    </source>
</reference>
<dbReference type="InterPro" id="IPR016477">
    <property type="entry name" value="Fructo-/Ketosamine-3-kinase"/>
</dbReference>
<dbReference type="Proteomes" id="UP000567179">
    <property type="component" value="Unassembled WGS sequence"/>
</dbReference>
<dbReference type="PANTHER" id="PTHR12149:SF8">
    <property type="entry name" value="PROTEIN-RIBULOSAMINE 3-KINASE"/>
    <property type="match status" value="1"/>
</dbReference>
<organism evidence="1 2">
    <name type="scientific">Psilocybe cf. subviscida</name>
    <dbReference type="NCBI Taxonomy" id="2480587"/>
    <lineage>
        <taxon>Eukaryota</taxon>
        <taxon>Fungi</taxon>
        <taxon>Dikarya</taxon>
        <taxon>Basidiomycota</taxon>
        <taxon>Agaricomycotina</taxon>
        <taxon>Agaricomycetes</taxon>
        <taxon>Agaricomycetidae</taxon>
        <taxon>Agaricales</taxon>
        <taxon>Agaricineae</taxon>
        <taxon>Strophariaceae</taxon>
        <taxon>Psilocybe</taxon>
    </lineage>
</organism>
<evidence type="ECO:0008006" key="3">
    <source>
        <dbReference type="Google" id="ProtNLM"/>
    </source>
</evidence>
<dbReference type="EMBL" id="JAACJJ010000056">
    <property type="protein sequence ID" value="KAF5312979.1"/>
    <property type="molecule type" value="Genomic_DNA"/>
</dbReference>
<dbReference type="PANTHER" id="PTHR12149">
    <property type="entry name" value="FRUCTOSAMINE 3 KINASE-RELATED PROTEIN"/>
    <property type="match status" value="1"/>
</dbReference>
<evidence type="ECO:0000313" key="1">
    <source>
        <dbReference type="EMBL" id="KAF5312979.1"/>
    </source>
</evidence>
<gene>
    <name evidence="1" type="ORF">D9619_002952</name>
</gene>
<dbReference type="OrthoDB" id="5772781at2759"/>
<keyword evidence="2" id="KW-1185">Reference proteome</keyword>
<protein>
    <recommendedName>
        <fullName evidence="3">Protein-ribulosamine 3-kinase</fullName>
    </recommendedName>
</protein>
<name>A0A8H5AXU9_9AGAR</name>
<evidence type="ECO:0000313" key="2">
    <source>
        <dbReference type="Proteomes" id="UP000567179"/>
    </source>
</evidence>
<dbReference type="Pfam" id="PF03881">
    <property type="entry name" value="Fructosamin_kin"/>
    <property type="match status" value="1"/>
</dbReference>